<reference evidence="1 2" key="1">
    <citation type="submission" date="2020-08" db="EMBL/GenBank/DDBJ databases">
        <title>Sequencing the genomes of 1000 actinobacteria strains.</title>
        <authorList>
            <person name="Klenk H.-P."/>
        </authorList>
    </citation>
    <scope>NUCLEOTIDE SEQUENCE [LARGE SCALE GENOMIC DNA]</scope>
    <source>
        <strain evidence="1 2">DSM 44230</strain>
    </source>
</reference>
<name>A0A7W7FYI6_9PSEU</name>
<evidence type="ECO:0000313" key="2">
    <source>
        <dbReference type="Proteomes" id="UP000533598"/>
    </source>
</evidence>
<comment type="caution">
    <text evidence="1">The sequence shown here is derived from an EMBL/GenBank/DDBJ whole genome shotgun (WGS) entry which is preliminary data.</text>
</comment>
<dbReference type="Proteomes" id="UP000533598">
    <property type="component" value="Unassembled WGS sequence"/>
</dbReference>
<dbReference type="AlphaFoldDB" id="A0A7W7FYI6"/>
<keyword evidence="2" id="KW-1185">Reference proteome</keyword>
<evidence type="ECO:0000313" key="1">
    <source>
        <dbReference type="EMBL" id="MBB4680094.1"/>
    </source>
</evidence>
<organism evidence="1 2">
    <name type="scientific">Crossiella cryophila</name>
    <dbReference type="NCBI Taxonomy" id="43355"/>
    <lineage>
        <taxon>Bacteria</taxon>
        <taxon>Bacillati</taxon>
        <taxon>Actinomycetota</taxon>
        <taxon>Actinomycetes</taxon>
        <taxon>Pseudonocardiales</taxon>
        <taxon>Pseudonocardiaceae</taxon>
        <taxon>Crossiella</taxon>
    </lineage>
</organism>
<protein>
    <submittedName>
        <fullName evidence="1">Uncharacterized protein</fullName>
    </submittedName>
</protein>
<accession>A0A7W7FYI6</accession>
<gene>
    <name evidence="1" type="ORF">HNR67_006212</name>
</gene>
<sequence>MWDVLPLLLTDRRISVTFAIDHGSAFSHRIRDHLAQAGARTLDWETAITRRYDLALAASDNGDLHRVRAPLILLPHGIGYHRRSPGDPTSISGLRRSALVRRNRIIPNTLVVAHDHQLAVIASVEPRLLPRTLVAGDPCLDRIHRSEHLRPAYRTALGADRRELVLLCSTWGKNSLFGACTDLPARLLAALPADRFRCALVLHPNVWTQHGALRINALLRRATDAGLLVVPPEQGWQAAIVAASLVISDHGSLTSYSLGAGRPLLLATDGGPEVVPGSPLDHLRSRVPLLRLDKPLAAQIEQALIPNPDSAVDAAAIFARTGQSAAILRTRMYTVLDLPEPAWQARPDPLPTPEITLTEPDALRVQIDGTTTLTMRRFPVVLGEPEPPGHLAVSEHATDPELLERAAVVWSATRHEHPADADEWGAATLRRWPGAQLAVTEVEPGAIVAFRRNGDRVTVQATVPRSVAGSALYHWILHGQPSVELAIEAGANSGVLRW</sequence>
<dbReference type="EMBL" id="JACHMH010000001">
    <property type="protein sequence ID" value="MBB4680094.1"/>
    <property type="molecule type" value="Genomic_DNA"/>
</dbReference>
<dbReference type="RefSeq" id="WP_185005766.1">
    <property type="nucleotide sequence ID" value="NZ_BAAAUI010000020.1"/>
</dbReference>
<proteinExistence type="predicted"/>